<accession>A0AAD8GXB0</accession>
<reference evidence="2" key="1">
    <citation type="submission" date="2023-02" db="EMBL/GenBank/DDBJ databases">
        <title>Genome of toxic invasive species Heracleum sosnowskyi carries increased number of genes despite the absence of recent whole-genome duplications.</title>
        <authorList>
            <person name="Schelkunov M."/>
            <person name="Shtratnikova V."/>
            <person name="Makarenko M."/>
            <person name="Klepikova A."/>
            <person name="Omelchenko D."/>
            <person name="Novikova G."/>
            <person name="Obukhova E."/>
            <person name="Bogdanov V."/>
            <person name="Penin A."/>
            <person name="Logacheva M."/>
        </authorList>
    </citation>
    <scope>NUCLEOTIDE SEQUENCE</scope>
    <source>
        <strain evidence="2">Hsosn_3</strain>
        <tissue evidence="2">Leaf</tissue>
    </source>
</reference>
<evidence type="ECO:0000313" key="3">
    <source>
        <dbReference type="Proteomes" id="UP001237642"/>
    </source>
</evidence>
<name>A0AAD8GXB0_9APIA</name>
<evidence type="ECO:0000256" key="1">
    <source>
        <dbReference type="SAM" id="MobiDB-lite"/>
    </source>
</evidence>
<feature type="compositionally biased region" description="Polar residues" evidence="1">
    <location>
        <begin position="10"/>
        <end position="26"/>
    </location>
</feature>
<dbReference type="EMBL" id="JAUIZM010000011">
    <property type="protein sequence ID" value="KAK1355693.1"/>
    <property type="molecule type" value="Genomic_DNA"/>
</dbReference>
<comment type="caution">
    <text evidence="2">The sequence shown here is derived from an EMBL/GenBank/DDBJ whole genome shotgun (WGS) entry which is preliminary data.</text>
</comment>
<reference evidence="2" key="2">
    <citation type="submission" date="2023-05" db="EMBL/GenBank/DDBJ databases">
        <authorList>
            <person name="Schelkunov M.I."/>
        </authorList>
    </citation>
    <scope>NUCLEOTIDE SEQUENCE</scope>
    <source>
        <strain evidence="2">Hsosn_3</strain>
        <tissue evidence="2">Leaf</tissue>
    </source>
</reference>
<protein>
    <submittedName>
        <fullName evidence="2">Uncharacterized protein</fullName>
    </submittedName>
</protein>
<feature type="region of interest" description="Disordered" evidence="1">
    <location>
        <begin position="1"/>
        <end position="26"/>
    </location>
</feature>
<evidence type="ECO:0000313" key="2">
    <source>
        <dbReference type="EMBL" id="KAK1355693.1"/>
    </source>
</evidence>
<keyword evidence="3" id="KW-1185">Reference proteome</keyword>
<proteinExistence type="predicted"/>
<sequence length="142" mass="16332">MDYQAPPTPALTQIESSLTPPTNSERTMQNSINLSLEESSQRVLLLSIIRQFYGILMAFPGATLDQSEFIMHVPDKSESRDYFNSVRLQSKQRRIIDELSNMEKDYPEHMESLELAKSYVEQGTNREDVLSIVESVWRSCKV</sequence>
<organism evidence="2 3">
    <name type="scientific">Heracleum sosnowskyi</name>
    <dbReference type="NCBI Taxonomy" id="360622"/>
    <lineage>
        <taxon>Eukaryota</taxon>
        <taxon>Viridiplantae</taxon>
        <taxon>Streptophyta</taxon>
        <taxon>Embryophyta</taxon>
        <taxon>Tracheophyta</taxon>
        <taxon>Spermatophyta</taxon>
        <taxon>Magnoliopsida</taxon>
        <taxon>eudicotyledons</taxon>
        <taxon>Gunneridae</taxon>
        <taxon>Pentapetalae</taxon>
        <taxon>asterids</taxon>
        <taxon>campanulids</taxon>
        <taxon>Apiales</taxon>
        <taxon>Apiaceae</taxon>
        <taxon>Apioideae</taxon>
        <taxon>apioid superclade</taxon>
        <taxon>Tordylieae</taxon>
        <taxon>Tordyliinae</taxon>
        <taxon>Heracleum</taxon>
    </lineage>
</organism>
<gene>
    <name evidence="2" type="ORF">POM88_048949</name>
</gene>
<dbReference type="Proteomes" id="UP001237642">
    <property type="component" value="Unassembled WGS sequence"/>
</dbReference>
<dbReference type="AlphaFoldDB" id="A0AAD8GXB0"/>